<evidence type="ECO:0000313" key="3">
    <source>
        <dbReference type="EMBL" id="RGP35409.1"/>
    </source>
</evidence>
<dbReference type="AlphaFoldDB" id="A0A411YXE9"/>
<evidence type="ECO:0000313" key="4">
    <source>
        <dbReference type="Proteomes" id="UP000284547"/>
    </source>
</evidence>
<accession>A0A411YXE9</accession>
<evidence type="ECO:0000256" key="1">
    <source>
        <dbReference type="SAM" id="Phobius"/>
    </source>
</evidence>
<feature type="transmembrane region" description="Helical" evidence="1">
    <location>
        <begin position="136"/>
        <end position="160"/>
    </location>
</feature>
<comment type="caution">
    <text evidence="3">The sequence shown here is derived from an EMBL/GenBank/DDBJ whole genome shotgun (WGS) entry which is preliminary data.</text>
</comment>
<organism evidence="3 4">
    <name type="scientific">Pseudotabrizicola alkalilacus</name>
    <dbReference type="NCBI Taxonomy" id="2305252"/>
    <lineage>
        <taxon>Bacteria</taxon>
        <taxon>Pseudomonadati</taxon>
        <taxon>Pseudomonadota</taxon>
        <taxon>Alphaproteobacteria</taxon>
        <taxon>Rhodobacterales</taxon>
        <taxon>Paracoccaceae</taxon>
        <taxon>Pseudotabrizicola</taxon>
    </lineage>
</organism>
<feature type="domain" description="DUF112" evidence="2">
    <location>
        <begin position="18"/>
        <end position="435"/>
    </location>
</feature>
<keyword evidence="1" id="KW-0812">Transmembrane</keyword>
<feature type="transmembrane region" description="Helical" evidence="1">
    <location>
        <begin position="18"/>
        <end position="37"/>
    </location>
</feature>
<feature type="transmembrane region" description="Helical" evidence="1">
    <location>
        <begin position="49"/>
        <end position="69"/>
    </location>
</feature>
<feature type="transmembrane region" description="Helical" evidence="1">
    <location>
        <begin position="506"/>
        <end position="525"/>
    </location>
</feature>
<proteinExistence type="predicted"/>
<feature type="transmembrane region" description="Helical" evidence="1">
    <location>
        <begin position="351"/>
        <end position="376"/>
    </location>
</feature>
<feature type="transmembrane region" description="Helical" evidence="1">
    <location>
        <begin position="624"/>
        <end position="644"/>
    </location>
</feature>
<feature type="transmembrane region" description="Helical" evidence="1">
    <location>
        <begin position="459"/>
        <end position="480"/>
    </location>
</feature>
<keyword evidence="1" id="KW-1133">Transmembrane helix</keyword>
<keyword evidence="4" id="KW-1185">Reference proteome</keyword>
<feature type="transmembrane region" description="Helical" evidence="1">
    <location>
        <begin position="388"/>
        <end position="405"/>
    </location>
</feature>
<feature type="transmembrane region" description="Helical" evidence="1">
    <location>
        <begin position="167"/>
        <end position="185"/>
    </location>
</feature>
<feature type="transmembrane region" description="Helical" evidence="1">
    <location>
        <begin position="197"/>
        <end position="214"/>
    </location>
</feature>
<keyword evidence="1" id="KW-0472">Membrane</keyword>
<protein>
    <submittedName>
        <fullName evidence="3">Tricarboxylate transporter</fullName>
    </submittedName>
</protein>
<reference evidence="3 4" key="1">
    <citation type="submission" date="2018-08" db="EMBL/GenBank/DDBJ databases">
        <title>Flavobacterium tibetense sp. nov., isolated from a wetland YonghuCo on Tibetan Plateau.</title>
        <authorList>
            <person name="Phurbu D."/>
            <person name="Lu H."/>
            <person name="Xing P."/>
        </authorList>
    </citation>
    <scope>NUCLEOTIDE SEQUENCE [LARGE SCALE GENOMIC DNA]</scope>
    <source>
        <strain evidence="3 4">DJC</strain>
    </source>
</reference>
<feature type="transmembrane region" description="Helical" evidence="1">
    <location>
        <begin position="532"/>
        <end position="553"/>
    </location>
</feature>
<dbReference type="Pfam" id="PF01970">
    <property type="entry name" value="TctA"/>
    <property type="match status" value="1"/>
</dbReference>
<dbReference type="Proteomes" id="UP000284547">
    <property type="component" value="Unassembled WGS sequence"/>
</dbReference>
<sequence length="664" mass="69399">MIDTLLTAFATLLTFQHLFYMLVGVSVGLVIGVIPGLGGIAGLSLLIPFLYGMDEITALAMLIGLVAVIPTSDTFSSVLMGIPGSSASQATVLDGFPLAKQGQAARALSAAFISSMAGGIFGAIILTGFVVIARPIILSFGSAELFMLALFGLSMVAVLAGRSLAKGLAACSIGLIIGSIGGAPATGEFRMIFGFDYLYDGIPLVVVGLGFFAIPEIADLLRKNSAIASGHTLGTGWFQGFRDWWANVWLSMRCSGIGCIIGAIPGLGGSVVDWIAYGHAVQTVKKDPQFGKGDIRGVIAPESANNAMQGGALLPTMLFGIPGSGAMAVFLGGMVLLGIQPGPSMVGADLHITYSVVWSLALANVMGAGICLALAIPISKLTQIPFQRLAPFMIVLICFAAFQATRSLADLTALIGLGVLGVLMKRFGWPRPALLIGYVLAPQAETYFYQALQFNGWSFLGRPGVIIIGLMTLASIWFGLRNRVDENGQVVPKADDAPDVPSFKAHLPQIGFAVAMAVILLVAFADSLKHDFLAQVFPLSVSIIGLVMLAILIPQLVRGKTGHHAHFDAELTGDHVGQAGIGSLWGGLAWIAGLVVLTALLGFYAALLIFFPFFLIVRAKAGPVAVVLMSAAAAGFILLLAWALSLNFPSGALQDVADLPWPFR</sequence>
<feature type="transmembrane region" description="Helical" evidence="1">
    <location>
        <begin position="588"/>
        <end position="617"/>
    </location>
</feature>
<gene>
    <name evidence="3" type="ORF">D1012_20200</name>
</gene>
<dbReference type="PANTHER" id="PTHR35342:SF5">
    <property type="entry name" value="TRICARBOXYLIC TRANSPORT PROTEIN"/>
    <property type="match status" value="1"/>
</dbReference>
<dbReference type="PANTHER" id="PTHR35342">
    <property type="entry name" value="TRICARBOXYLIC TRANSPORT PROTEIN"/>
    <property type="match status" value="1"/>
</dbReference>
<feature type="transmembrane region" description="Helical" evidence="1">
    <location>
        <begin position="318"/>
        <end position="339"/>
    </location>
</feature>
<dbReference type="OrthoDB" id="9791872at2"/>
<name>A0A411YXE9_9RHOB</name>
<dbReference type="InterPro" id="IPR002823">
    <property type="entry name" value="DUF112_TM"/>
</dbReference>
<feature type="transmembrane region" description="Helical" evidence="1">
    <location>
        <begin position="108"/>
        <end position="130"/>
    </location>
</feature>
<dbReference type="EMBL" id="QWEY01000016">
    <property type="protein sequence ID" value="RGP35409.1"/>
    <property type="molecule type" value="Genomic_DNA"/>
</dbReference>
<evidence type="ECO:0000259" key="2">
    <source>
        <dbReference type="Pfam" id="PF01970"/>
    </source>
</evidence>